<feature type="compositionally biased region" description="Low complexity" evidence="1">
    <location>
        <begin position="1"/>
        <end position="11"/>
    </location>
</feature>
<evidence type="ECO:0000313" key="2">
    <source>
        <dbReference type="EMBL" id="KAG0474286.1"/>
    </source>
</evidence>
<dbReference type="Proteomes" id="UP000639772">
    <property type="component" value="Chromosome 7"/>
</dbReference>
<dbReference type="AlphaFoldDB" id="A0A835QNL3"/>
<dbReference type="PANTHER" id="PTHR36316:SF1">
    <property type="entry name" value="OS06G0213900 PROTEIN"/>
    <property type="match status" value="1"/>
</dbReference>
<proteinExistence type="predicted"/>
<reference evidence="2 3" key="1">
    <citation type="journal article" date="2020" name="Nat. Food">
        <title>A phased Vanilla planifolia genome enables genetic improvement of flavour and production.</title>
        <authorList>
            <person name="Hasing T."/>
            <person name="Tang H."/>
            <person name="Brym M."/>
            <person name="Khazi F."/>
            <person name="Huang T."/>
            <person name="Chambers A.H."/>
        </authorList>
    </citation>
    <scope>NUCLEOTIDE SEQUENCE [LARGE SCALE GENOMIC DNA]</scope>
    <source>
        <tissue evidence="2">Leaf</tissue>
    </source>
</reference>
<evidence type="ECO:0000256" key="1">
    <source>
        <dbReference type="SAM" id="MobiDB-lite"/>
    </source>
</evidence>
<sequence length="122" mass="13546">MSTAPSASSSHGSDHAGGGFGRGSQRRSVGLLQNAMKRKESFVQFFVMTGIFFLSMKSLGQKYQIHELSEENCNLREERDVLSFRMDSIKSNLLREAALDPSGLLSSHLHRLFQDPSSSSKH</sequence>
<accession>A0A835QNL3</accession>
<evidence type="ECO:0000313" key="3">
    <source>
        <dbReference type="Proteomes" id="UP000639772"/>
    </source>
</evidence>
<feature type="region of interest" description="Disordered" evidence="1">
    <location>
        <begin position="1"/>
        <end position="25"/>
    </location>
</feature>
<name>A0A835QNL3_VANPL</name>
<dbReference type="PANTHER" id="PTHR36316">
    <property type="entry name" value="OS06G0213900 PROTEIN"/>
    <property type="match status" value="1"/>
</dbReference>
<comment type="caution">
    <text evidence="2">The sequence shown here is derived from an EMBL/GenBank/DDBJ whole genome shotgun (WGS) entry which is preliminary data.</text>
</comment>
<dbReference type="EMBL" id="JADCNM010000007">
    <property type="protein sequence ID" value="KAG0474286.1"/>
    <property type="molecule type" value="Genomic_DNA"/>
</dbReference>
<dbReference type="OrthoDB" id="1873983at2759"/>
<organism evidence="2 3">
    <name type="scientific">Vanilla planifolia</name>
    <name type="common">Vanilla</name>
    <dbReference type="NCBI Taxonomy" id="51239"/>
    <lineage>
        <taxon>Eukaryota</taxon>
        <taxon>Viridiplantae</taxon>
        <taxon>Streptophyta</taxon>
        <taxon>Embryophyta</taxon>
        <taxon>Tracheophyta</taxon>
        <taxon>Spermatophyta</taxon>
        <taxon>Magnoliopsida</taxon>
        <taxon>Liliopsida</taxon>
        <taxon>Asparagales</taxon>
        <taxon>Orchidaceae</taxon>
        <taxon>Vanilloideae</taxon>
        <taxon>Vanilleae</taxon>
        <taxon>Vanilla</taxon>
    </lineage>
</organism>
<gene>
    <name evidence="2" type="ORF">HPP92_013972</name>
</gene>
<protein>
    <submittedName>
        <fullName evidence="2">Uncharacterized protein</fullName>
    </submittedName>
</protein>